<reference evidence="3" key="1">
    <citation type="submission" date="2013-03" db="EMBL/GenBank/DDBJ databases">
        <title>The Genome Sequence of Anopheles christyi ACHKN1017.</title>
        <authorList>
            <consortium name="The Broad Institute Genomics Platform"/>
            <person name="Neafsey D.E."/>
            <person name="Besansky N."/>
            <person name="Walker B."/>
            <person name="Young S.K."/>
            <person name="Zeng Q."/>
            <person name="Gargeya S."/>
            <person name="Fitzgerald M."/>
            <person name="Haas B."/>
            <person name="Abouelleil A."/>
            <person name="Allen A.W."/>
            <person name="Alvarado L."/>
            <person name="Arachchi H.M."/>
            <person name="Berlin A.M."/>
            <person name="Chapman S.B."/>
            <person name="Gainer-Dewar J."/>
            <person name="Goldberg J."/>
            <person name="Griggs A."/>
            <person name="Gujja S."/>
            <person name="Hansen M."/>
            <person name="Howarth C."/>
            <person name="Imamovic A."/>
            <person name="Ireland A."/>
            <person name="Larimer J."/>
            <person name="McCowan C."/>
            <person name="Murphy C."/>
            <person name="Pearson M."/>
            <person name="Poon T.W."/>
            <person name="Priest M."/>
            <person name="Roberts A."/>
            <person name="Saif S."/>
            <person name="Shea T."/>
            <person name="Sisk P."/>
            <person name="Sykes S."/>
            <person name="Wortman J."/>
            <person name="Nusbaum C."/>
            <person name="Birren B."/>
        </authorList>
    </citation>
    <scope>NUCLEOTIDE SEQUENCE [LARGE SCALE GENOMIC DNA]</scope>
    <source>
        <strain evidence="3">ACHKN1017</strain>
    </source>
</reference>
<proteinExistence type="predicted"/>
<sequence>MRHVRLVEAECHRSNEAFVLRRHDPSGTVAGHHPQPFRSSSSPSSPRAPGSCASSESSHCVAVSGTASPSCLAAYGPWRRASSAREPPAYVCAPHSRADDRTA</sequence>
<organism evidence="2 3">
    <name type="scientific">Anopheles christyi</name>
    <dbReference type="NCBI Taxonomy" id="43041"/>
    <lineage>
        <taxon>Eukaryota</taxon>
        <taxon>Metazoa</taxon>
        <taxon>Ecdysozoa</taxon>
        <taxon>Arthropoda</taxon>
        <taxon>Hexapoda</taxon>
        <taxon>Insecta</taxon>
        <taxon>Pterygota</taxon>
        <taxon>Neoptera</taxon>
        <taxon>Endopterygota</taxon>
        <taxon>Diptera</taxon>
        <taxon>Nematocera</taxon>
        <taxon>Culicoidea</taxon>
        <taxon>Culicidae</taxon>
        <taxon>Anophelinae</taxon>
        <taxon>Anopheles</taxon>
    </lineage>
</organism>
<dbReference type="VEuPathDB" id="VectorBase:ACHR014100"/>
<feature type="compositionally biased region" description="Low complexity" evidence="1">
    <location>
        <begin position="34"/>
        <end position="55"/>
    </location>
</feature>
<accession>A0A182KHZ6</accession>
<reference evidence="2" key="2">
    <citation type="submission" date="2020-05" db="UniProtKB">
        <authorList>
            <consortium name="EnsemblMetazoa"/>
        </authorList>
    </citation>
    <scope>IDENTIFICATION</scope>
    <source>
        <strain evidence="2">ACHKN1017</strain>
    </source>
</reference>
<keyword evidence="3" id="KW-1185">Reference proteome</keyword>
<evidence type="ECO:0000313" key="3">
    <source>
        <dbReference type="Proteomes" id="UP000075881"/>
    </source>
</evidence>
<protein>
    <submittedName>
        <fullName evidence="2">Uncharacterized protein</fullName>
    </submittedName>
</protein>
<dbReference type="EnsemblMetazoa" id="ACHR014100-RA">
    <property type="protein sequence ID" value="ACHR014100-PA"/>
    <property type="gene ID" value="ACHR014100"/>
</dbReference>
<evidence type="ECO:0000256" key="1">
    <source>
        <dbReference type="SAM" id="MobiDB-lite"/>
    </source>
</evidence>
<dbReference type="Proteomes" id="UP000075881">
    <property type="component" value="Unassembled WGS sequence"/>
</dbReference>
<name>A0A182KHZ6_9DIPT</name>
<feature type="region of interest" description="Disordered" evidence="1">
    <location>
        <begin position="80"/>
        <end position="103"/>
    </location>
</feature>
<feature type="region of interest" description="Disordered" evidence="1">
    <location>
        <begin position="18"/>
        <end position="56"/>
    </location>
</feature>
<dbReference type="AlphaFoldDB" id="A0A182KHZ6"/>
<evidence type="ECO:0000313" key="2">
    <source>
        <dbReference type="EnsemblMetazoa" id="ACHR014100-PA"/>
    </source>
</evidence>